<evidence type="ECO:0000256" key="1">
    <source>
        <dbReference type="ARBA" id="ARBA00004141"/>
    </source>
</evidence>
<comment type="subcellular location">
    <subcellularLocation>
        <location evidence="1">Membrane</location>
        <topology evidence="1">Multi-pass membrane protein</topology>
    </subcellularLocation>
</comment>
<keyword evidence="4 6" id="KW-1133">Transmembrane helix</keyword>
<reference evidence="8" key="1">
    <citation type="journal article" date="2013" name="Genome Announc.">
        <title>Draft genome sequence of the ascomycete Phaeoacremonium aleophilum strain UCR-PA7, a causal agent of the esca disease complex in grapevines.</title>
        <authorList>
            <person name="Blanco-Ulate B."/>
            <person name="Rolshausen P."/>
            <person name="Cantu D."/>
        </authorList>
    </citation>
    <scope>NUCLEOTIDE SEQUENCE [LARGE SCALE GENOMIC DNA]</scope>
    <source>
        <strain evidence="8">UCR-PA7</strain>
    </source>
</reference>
<protein>
    <submittedName>
        <fullName evidence="7">Putative major facilitator superfamily transporter protein</fullName>
    </submittedName>
</protein>
<dbReference type="GeneID" id="19329031"/>
<dbReference type="GO" id="GO:0016020">
    <property type="term" value="C:membrane"/>
    <property type="evidence" value="ECO:0007669"/>
    <property type="project" value="UniProtKB-SubCell"/>
</dbReference>
<dbReference type="EMBL" id="KB932817">
    <property type="protein sequence ID" value="EOO03657.1"/>
    <property type="molecule type" value="Genomic_DNA"/>
</dbReference>
<evidence type="ECO:0000256" key="6">
    <source>
        <dbReference type="SAM" id="Phobius"/>
    </source>
</evidence>
<sequence>MSYPKEKSYKNVIIGDSGGNPVGLDAPPPVPVYYTESKRTWRSYFWSTLDVPKEEAWFLTKLDLTLITASALGVMCRYLDQVNITNAFNSGMKEDLSLYGNELNYATAVWSAAYIIGQVPSNLLLTRVNVPLYIAFLEFSWSAFTFAHAGAKSIRDIYVFRFLVCGCISVPCAIWTAFAMPQLPSRAKANWVFTDAEVKLARARMPTEAKPLTGLFKWKDVKRWHKTWHVYLFPLFFTFAAQFGQAGGSSKLSSACPVPIRHDFFVIVY</sequence>
<keyword evidence="8" id="KW-1185">Reference proteome</keyword>
<evidence type="ECO:0000256" key="2">
    <source>
        <dbReference type="ARBA" id="ARBA00022448"/>
    </source>
</evidence>
<evidence type="ECO:0000256" key="3">
    <source>
        <dbReference type="ARBA" id="ARBA00022692"/>
    </source>
</evidence>
<evidence type="ECO:0000313" key="7">
    <source>
        <dbReference type="EMBL" id="EOO03657.1"/>
    </source>
</evidence>
<dbReference type="HOGENOM" id="CLU_1035060_0_0_1"/>
<name>R8BWD8_PHAM7</name>
<evidence type="ECO:0000256" key="4">
    <source>
        <dbReference type="ARBA" id="ARBA00022989"/>
    </source>
</evidence>
<dbReference type="PANTHER" id="PTHR43791:SF39">
    <property type="entry name" value="TRANSPORTER LIZ1_SEO1, PUTATIVE (AFU_ORTHOLOGUE AFUA_3G00980)-RELATED"/>
    <property type="match status" value="1"/>
</dbReference>
<keyword evidence="5 6" id="KW-0472">Membrane</keyword>
<evidence type="ECO:0000256" key="5">
    <source>
        <dbReference type="ARBA" id="ARBA00023136"/>
    </source>
</evidence>
<proteinExistence type="predicted"/>
<dbReference type="AlphaFoldDB" id="R8BWD8"/>
<dbReference type="InterPro" id="IPR036259">
    <property type="entry name" value="MFS_trans_sf"/>
</dbReference>
<dbReference type="SUPFAM" id="SSF103473">
    <property type="entry name" value="MFS general substrate transporter"/>
    <property type="match status" value="1"/>
</dbReference>
<dbReference type="OrthoDB" id="3639251at2759"/>
<organism evidence="7 8">
    <name type="scientific">Phaeoacremonium minimum (strain UCR-PA7)</name>
    <name type="common">Esca disease fungus</name>
    <name type="synonym">Togninia minima</name>
    <dbReference type="NCBI Taxonomy" id="1286976"/>
    <lineage>
        <taxon>Eukaryota</taxon>
        <taxon>Fungi</taxon>
        <taxon>Dikarya</taxon>
        <taxon>Ascomycota</taxon>
        <taxon>Pezizomycotina</taxon>
        <taxon>Sordariomycetes</taxon>
        <taxon>Sordariomycetidae</taxon>
        <taxon>Togniniales</taxon>
        <taxon>Togniniaceae</taxon>
        <taxon>Phaeoacremonium</taxon>
    </lineage>
</organism>
<gene>
    <name evidence="7" type="ORF">UCRPA7_820</name>
</gene>
<dbReference type="RefSeq" id="XP_007911603.1">
    <property type="nucleotide sequence ID" value="XM_007913412.1"/>
</dbReference>
<keyword evidence="3 6" id="KW-0812">Transmembrane</keyword>
<evidence type="ECO:0000313" key="8">
    <source>
        <dbReference type="Proteomes" id="UP000014074"/>
    </source>
</evidence>
<dbReference type="Proteomes" id="UP000014074">
    <property type="component" value="Unassembled WGS sequence"/>
</dbReference>
<dbReference type="PANTHER" id="PTHR43791">
    <property type="entry name" value="PERMEASE-RELATED"/>
    <property type="match status" value="1"/>
</dbReference>
<feature type="transmembrane region" description="Helical" evidence="6">
    <location>
        <begin position="157"/>
        <end position="178"/>
    </location>
</feature>
<dbReference type="eggNOG" id="KOG2533">
    <property type="taxonomic scope" value="Eukaryota"/>
</dbReference>
<dbReference type="KEGG" id="tmn:UCRPA7_820"/>
<keyword evidence="2" id="KW-0813">Transport</keyword>
<dbReference type="Gene3D" id="1.20.1250.20">
    <property type="entry name" value="MFS general substrate transporter like domains"/>
    <property type="match status" value="1"/>
</dbReference>
<dbReference type="GO" id="GO:0022857">
    <property type="term" value="F:transmembrane transporter activity"/>
    <property type="evidence" value="ECO:0007669"/>
    <property type="project" value="TreeGrafter"/>
</dbReference>
<accession>R8BWD8</accession>